<dbReference type="PANTHER" id="PTHR46512:SF9">
    <property type="entry name" value="PEPTIDYLPROLYL ISOMERASE"/>
    <property type="match status" value="1"/>
</dbReference>
<dbReference type="AlphaFoldDB" id="A0AAX6HM64"/>
<keyword evidence="4 8" id="KW-0802">TPR repeat</keyword>
<feature type="compositionally biased region" description="Acidic residues" evidence="9">
    <location>
        <begin position="23"/>
        <end position="33"/>
    </location>
</feature>
<dbReference type="PROSITE" id="PS50059">
    <property type="entry name" value="FKBP_PPIASE"/>
    <property type="match status" value="3"/>
</dbReference>
<evidence type="ECO:0000256" key="4">
    <source>
        <dbReference type="ARBA" id="ARBA00022803"/>
    </source>
</evidence>
<dbReference type="InterPro" id="IPR019734">
    <property type="entry name" value="TPR_rpt"/>
</dbReference>
<gene>
    <name evidence="11" type="ORF">M6B38_305695</name>
</gene>
<reference evidence="11" key="1">
    <citation type="journal article" date="2023" name="GigaByte">
        <title>Genome assembly of the bearded iris, Iris pallida Lam.</title>
        <authorList>
            <person name="Bruccoleri R.E."/>
            <person name="Oakeley E.J."/>
            <person name="Faust A.M.E."/>
            <person name="Altorfer M."/>
            <person name="Dessus-Babus S."/>
            <person name="Burckhardt D."/>
            <person name="Oertli M."/>
            <person name="Naumann U."/>
            <person name="Petersen F."/>
            <person name="Wong J."/>
        </authorList>
    </citation>
    <scope>NUCLEOTIDE SEQUENCE</scope>
    <source>
        <strain evidence="11">GSM-AAB239-AS_SAM_17_03QT</strain>
    </source>
</reference>
<feature type="domain" description="PPIase FKBP-type" evidence="10">
    <location>
        <begin position="186"/>
        <end position="277"/>
    </location>
</feature>
<dbReference type="SUPFAM" id="SSF48452">
    <property type="entry name" value="TPR-like"/>
    <property type="match status" value="1"/>
</dbReference>
<dbReference type="InterPro" id="IPR001179">
    <property type="entry name" value="PPIase_FKBP_dom"/>
</dbReference>
<name>A0AAX6HM64_IRIPA</name>
<evidence type="ECO:0000256" key="8">
    <source>
        <dbReference type="PROSITE-ProRule" id="PRU00339"/>
    </source>
</evidence>
<sequence length="601" mass="67247">MAARASSRMTFSARAARESNLADLDDDEEEPGEVIESAPPLRVGEERHINSSGLKKKLLRTGQGGWETPVTGDEVTIHYVGTLMDGSKFDSTRDRGEPRTFNLGRGEVVTGLDHGIATMRKEELALFTLPSALGYGDTGSEGIPPGADLQFEVELLSWLTVVDICKDGGIVKKILVTGHDIQTGDLDEVKVKYQVRLVDGSVVAESSEEGSWFYVNEGHFCTALPRALKTMKRGEKAVLTVQPQYAFGETGRAPNYGFPAVPPNSALIIDIELLSLRPVLDVTGDLMVLKKILREGVGVRRPNDGETARIRYTAMIEDGILFERRGFNDELFEFVIDEEQVISGLDQAVATMLKGEFSRVTIKPDYGFGNDDTKRDMITVPAHSTLIYEVELVDFTKEKELWEMNSHEKVEAAEKTKQMGNNLYKFGKFLRAAKRYDKAVNYVNDDGPFENGEEKLFKSLRVSCWLNHAACCLKLKDFQETIKLCSKVLDIEICNVKALYRRAQAYMEAGDLCSAKLDVQKALEVDPQNRELKSLLLTLKQQQLENNRRDAKLYANMFERMRKDTDVALKKLKVEKTSSEERDGAGVQLMETEDTVEGIRN</sequence>
<keyword evidence="3" id="KW-0677">Repeat</keyword>
<evidence type="ECO:0000256" key="5">
    <source>
        <dbReference type="ARBA" id="ARBA00023110"/>
    </source>
</evidence>
<protein>
    <recommendedName>
        <fullName evidence="2 7">peptidylprolyl isomerase</fullName>
        <ecNumber evidence="2 7">5.2.1.8</ecNumber>
    </recommendedName>
</protein>
<dbReference type="FunFam" id="3.10.50.40:FF:000017">
    <property type="entry name" value="Peptidylprolyl isomerase"/>
    <property type="match status" value="1"/>
</dbReference>
<accession>A0AAX6HM64</accession>
<keyword evidence="5 7" id="KW-0697">Rotamase</keyword>
<dbReference type="Gene3D" id="1.25.40.10">
    <property type="entry name" value="Tetratricopeptide repeat domain"/>
    <property type="match status" value="1"/>
</dbReference>
<feature type="repeat" description="TPR" evidence="8">
    <location>
        <begin position="496"/>
        <end position="529"/>
    </location>
</feature>
<organism evidence="11 12">
    <name type="scientific">Iris pallida</name>
    <name type="common">Sweet iris</name>
    <dbReference type="NCBI Taxonomy" id="29817"/>
    <lineage>
        <taxon>Eukaryota</taxon>
        <taxon>Viridiplantae</taxon>
        <taxon>Streptophyta</taxon>
        <taxon>Embryophyta</taxon>
        <taxon>Tracheophyta</taxon>
        <taxon>Spermatophyta</taxon>
        <taxon>Magnoliopsida</taxon>
        <taxon>Liliopsida</taxon>
        <taxon>Asparagales</taxon>
        <taxon>Iridaceae</taxon>
        <taxon>Iridoideae</taxon>
        <taxon>Irideae</taxon>
        <taxon>Iris</taxon>
    </lineage>
</organism>
<proteinExistence type="predicted"/>
<dbReference type="Pfam" id="PF00254">
    <property type="entry name" value="FKBP_C"/>
    <property type="match status" value="3"/>
</dbReference>
<evidence type="ECO:0000313" key="11">
    <source>
        <dbReference type="EMBL" id="KAJ6841664.1"/>
    </source>
</evidence>
<keyword evidence="12" id="KW-1185">Reference proteome</keyword>
<feature type="domain" description="PPIase FKBP-type" evidence="10">
    <location>
        <begin position="72"/>
        <end position="159"/>
    </location>
</feature>
<feature type="region of interest" description="Disordered" evidence="9">
    <location>
        <begin position="576"/>
        <end position="601"/>
    </location>
</feature>
<feature type="compositionally biased region" description="Acidic residues" evidence="9">
    <location>
        <begin position="591"/>
        <end position="601"/>
    </location>
</feature>
<dbReference type="FunFam" id="3.10.50.40:FF:000006">
    <property type="entry name" value="Peptidyl-prolyl cis-trans isomerase"/>
    <property type="match status" value="1"/>
</dbReference>
<evidence type="ECO:0000313" key="12">
    <source>
        <dbReference type="Proteomes" id="UP001140949"/>
    </source>
</evidence>
<dbReference type="GO" id="GO:0003755">
    <property type="term" value="F:peptidyl-prolyl cis-trans isomerase activity"/>
    <property type="evidence" value="ECO:0007669"/>
    <property type="project" value="UniProtKB-KW"/>
</dbReference>
<evidence type="ECO:0000256" key="1">
    <source>
        <dbReference type="ARBA" id="ARBA00000971"/>
    </source>
</evidence>
<dbReference type="Gene3D" id="3.10.50.40">
    <property type="match status" value="3"/>
</dbReference>
<evidence type="ECO:0000259" key="10">
    <source>
        <dbReference type="PROSITE" id="PS50059"/>
    </source>
</evidence>
<reference evidence="11" key="2">
    <citation type="submission" date="2023-04" db="EMBL/GenBank/DDBJ databases">
        <authorList>
            <person name="Bruccoleri R.E."/>
            <person name="Oakeley E.J."/>
            <person name="Faust A.-M."/>
            <person name="Dessus-Babus S."/>
            <person name="Altorfer M."/>
            <person name="Burckhardt D."/>
            <person name="Oertli M."/>
            <person name="Naumann U."/>
            <person name="Petersen F."/>
            <person name="Wong J."/>
        </authorList>
    </citation>
    <scope>NUCLEOTIDE SEQUENCE</scope>
    <source>
        <strain evidence="11">GSM-AAB239-AS_SAM_17_03QT</strain>
        <tissue evidence="11">Leaf</tissue>
    </source>
</reference>
<dbReference type="EMBL" id="JANAVB010008400">
    <property type="protein sequence ID" value="KAJ6841664.1"/>
    <property type="molecule type" value="Genomic_DNA"/>
</dbReference>
<feature type="region of interest" description="Disordered" evidence="9">
    <location>
        <begin position="1"/>
        <end position="43"/>
    </location>
</feature>
<dbReference type="Proteomes" id="UP001140949">
    <property type="component" value="Unassembled WGS sequence"/>
</dbReference>
<dbReference type="PROSITE" id="PS50005">
    <property type="entry name" value="TPR"/>
    <property type="match status" value="1"/>
</dbReference>
<keyword evidence="6 7" id="KW-0413">Isomerase</keyword>
<evidence type="ECO:0000256" key="3">
    <source>
        <dbReference type="ARBA" id="ARBA00022737"/>
    </source>
</evidence>
<dbReference type="EC" id="5.2.1.8" evidence="2 7"/>
<comment type="caution">
    <text evidence="11">The sequence shown here is derived from an EMBL/GenBank/DDBJ whole genome shotgun (WGS) entry which is preliminary data.</text>
</comment>
<dbReference type="PANTHER" id="PTHR46512">
    <property type="entry name" value="PEPTIDYLPROLYL ISOMERASE"/>
    <property type="match status" value="1"/>
</dbReference>
<evidence type="ECO:0000256" key="7">
    <source>
        <dbReference type="PROSITE-ProRule" id="PRU00277"/>
    </source>
</evidence>
<dbReference type="InterPro" id="IPR011990">
    <property type="entry name" value="TPR-like_helical_dom_sf"/>
</dbReference>
<dbReference type="SUPFAM" id="SSF54534">
    <property type="entry name" value="FKBP-like"/>
    <property type="match status" value="3"/>
</dbReference>
<feature type="domain" description="PPIase FKBP-type" evidence="10">
    <location>
        <begin position="305"/>
        <end position="396"/>
    </location>
</feature>
<comment type="catalytic activity">
    <reaction evidence="1 7">
        <text>[protein]-peptidylproline (omega=180) = [protein]-peptidylproline (omega=0)</text>
        <dbReference type="Rhea" id="RHEA:16237"/>
        <dbReference type="Rhea" id="RHEA-COMP:10747"/>
        <dbReference type="Rhea" id="RHEA-COMP:10748"/>
        <dbReference type="ChEBI" id="CHEBI:83833"/>
        <dbReference type="ChEBI" id="CHEBI:83834"/>
        <dbReference type="EC" id="5.2.1.8"/>
    </reaction>
</comment>
<dbReference type="FunFam" id="1.25.40.10:FF:000008">
    <property type="entry name" value="Peptidylprolyl isomerase"/>
    <property type="match status" value="1"/>
</dbReference>
<dbReference type="SMART" id="SM00028">
    <property type="entry name" value="TPR"/>
    <property type="match status" value="3"/>
</dbReference>
<evidence type="ECO:0000256" key="2">
    <source>
        <dbReference type="ARBA" id="ARBA00013194"/>
    </source>
</evidence>
<dbReference type="InterPro" id="IPR046357">
    <property type="entry name" value="PPIase_dom_sf"/>
</dbReference>
<evidence type="ECO:0000256" key="6">
    <source>
        <dbReference type="ARBA" id="ARBA00023235"/>
    </source>
</evidence>
<evidence type="ECO:0000256" key="9">
    <source>
        <dbReference type="SAM" id="MobiDB-lite"/>
    </source>
</evidence>
<dbReference type="InterPro" id="IPR050754">
    <property type="entry name" value="FKBP4/5/8-like"/>
</dbReference>